<dbReference type="STRING" id="565033.GACE_1218"/>
<proteinExistence type="predicted"/>
<dbReference type="Pfam" id="PF13632">
    <property type="entry name" value="Glyco_trans_2_3"/>
    <property type="match status" value="1"/>
</dbReference>
<accession>A0A0A7GH42</accession>
<dbReference type="eggNOG" id="arCOG01389">
    <property type="taxonomic scope" value="Archaea"/>
</dbReference>
<evidence type="ECO:0000256" key="3">
    <source>
        <dbReference type="ARBA" id="ARBA00022679"/>
    </source>
</evidence>
<evidence type="ECO:0000259" key="8">
    <source>
        <dbReference type="Pfam" id="PF13632"/>
    </source>
</evidence>
<dbReference type="PANTHER" id="PTHR43867:SF2">
    <property type="entry name" value="CELLULOSE SYNTHASE CATALYTIC SUBUNIT A [UDP-FORMING]"/>
    <property type="match status" value="1"/>
</dbReference>
<keyword evidence="4 7" id="KW-0812">Transmembrane</keyword>
<evidence type="ECO:0000313" key="9">
    <source>
        <dbReference type="EMBL" id="AIY90257.1"/>
    </source>
</evidence>
<keyword evidence="3" id="KW-0808">Transferase</keyword>
<keyword evidence="5 7" id="KW-1133">Transmembrane helix</keyword>
<dbReference type="SUPFAM" id="SSF53448">
    <property type="entry name" value="Nucleotide-diphospho-sugar transferases"/>
    <property type="match status" value="1"/>
</dbReference>
<keyword evidence="6 7" id="KW-0472">Membrane</keyword>
<dbReference type="HOGENOM" id="CLU_862221_0_0_2"/>
<dbReference type="InterPro" id="IPR001173">
    <property type="entry name" value="Glyco_trans_2-like"/>
</dbReference>
<feature type="domain" description="Glycosyltransferase 2-like" evidence="8">
    <location>
        <begin position="111"/>
        <end position="291"/>
    </location>
</feature>
<evidence type="ECO:0000313" key="10">
    <source>
        <dbReference type="Proteomes" id="UP000030624"/>
    </source>
</evidence>
<name>A0A0A7GH42_GEOAI</name>
<dbReference type="AlphaFoldDB" id="A0A0A7GH42"/>
<dbReference type="PANTHER" id="PTHR43867">
    <property type="entry name" value="CELLULOSE SYNTHASE CATALYTIC SUBUNIT A [UDP-FORMING]"/>
    <property type="match status" value="1"/>
</dbReference>
<evidence type="ECO:0000256" key="5">
    <source>
        <dbReference type="ARBA" id="ARBA00022989"/>
    </source>
</evidence>
<dbReference type="GO" id="GO:0016757">
    <property type="term" value="F:glycosyltransferase activity"/>
    <property type="evidence" value="ECO:0007669"/>
    <property type="project" value="UniProtKB-KW"/>
</dbReference>
<dbReference type="InterPro" id="IPR050321">
    <property type="entry name" value="Glycosyltr_2/OpgH_subfam"/>
</dbReference>
<dbReference type="EMBL" id="CP009552">
    <property type="protein sequence ID" value="AIY90257.1"/>
    <property type="molecule type" value="Genomic_DNA"/>
</dbReference>
<gene>
    <name evidence="9" type="ORF">GACE_1218</name>
</gene>
<sequence length="340" mass="38728">MVESGVIRNTKIPKNSASDVRKRIALIVPVSVFEPAETLQECAEYLNNLDFGGMECMIVFSFDGDESDDRARMLRKYGFEVLARNTRRGKRAGAINDALDHLRKFKPDFVAILDVDSRPEEGVIPRCADAVRNGVFIASARRRISNPVNSTTRAVEFEYRLIGFLLKHSGFRQFNGLIGVLDGDTLFRHRLNEDALTEDADFSTRMHCKGLKAELVDGFFYEQSPLTWRDFFEQRKRWYYGGLELWKYLPDVLKSGNAAFVTSWISALTLTFFPSLFIPFILLSLPSLLLYYGKDGFGTFVGFIVYSLVLQAASISAIFNFLRNKGVEWKAVKRMEQLKS</sequence>
<protein>
    <recommendedName>
        <fullName evidence="8">Glycosyltransferase 2-like domain-containing protein</fullName>
    </recommendedName>
</protein>
<organism evidence="9 10">
    <name type="scientific">Geoglobus acetivorans</name>
    <dbReference type="NCBI Taxonomy" id="565033"/>
    <lineage>
        <taxon>Archaea</taxon>
        <taxon>Methanobacteriati</taxon>
        <taxon>Methanobacteriota</taxon>
        <taxon>Archaeoglobi</taxon>
        <taxon>Archaeoglobales</taxon>
        <taxon>Archaeoglobaceae</taxon>
        <taxon>Geoglobus</taxon>
    </lineage>
</organism>
<evidence type="ECO:0000256" key="4">
    <source>
        <dbReference type="ARBA" id="ARBA00022692"/>
    </source>
</evidence>
<feature type="transmembrane region" description="Helical" evidence="7">
    <location>
        <begin position="297"/>
        <end position="322"/>
    </location>
</feature>
<dbReference type="InterPro" id="IPR029044">
    <property type="entry name" value="Nucleotide-diphossugar_trans"/>
</dbReference>
<dbReference type="GO" id="GO:0016020">
    <property type="term" value="C:membrane"/>
    <property type="evidence" value="ECO:0007669"/>
    <property type="project" value="UniProtKB-SubCell"/>
</dbReference>
<evidence type="ECO:0000256" key="6">
    <source>
        <dbReference type="ARBA" id="ARBA00023136"/>
    </source>
</evidence>
<dbReference type="Proteomes" id="UP000030624">
    <property type="component" value="Chromosome"/>
</dbReference>
<keyword evidence="2" id="KW-0328">Glycosyltransferase</keyword>
<dbReference type="KEGG" id="gac:GACE_1218"/>
<evidence type="ECO:0000256" key="1">
    <source>
        <dbReference type="ARBA" id="ARBA00004141"/>
    </source>
</evidence>
<reference evidence="9 10" key="1">
    <citation type="journal article" date="2015" name="Appl. Environ. Microbiol.">
        <title>The Geoglobus acetivorans genome: Fe(III) reduction, acetate utilization, autotrophic growth, and degradation of aromatic compounds in a hyperthermophilic archaeon.</title>
        <authorList>
            <person name="Mardanov A.V."/>
            <person name="Slododkina G.B."/>
            <person name="Slobodkin A.I."/>
            <person name="Beletsky A.V."/>
            <person name="Gavrilov S.N."/>
            <person name="Kublanov I.V."/>
            <person name="Bonch-Osmolovskaya E.A."/>
            <person name="Skryabin K.G."/>
            <person name="Ravin N.V."/>
        </authorList>
    </citation>
    <scope>NUCLEOTIDE SEQUENCE [LARGE SCALE GENOMIC DNA]</scope>
    <source>
        <strain evidence="9 10">SBH6</strain>
    </source>
</reference>
<dbReference type="Gene3D" id="3.90.550.10">
    <property type="entry name" value="Spore Coat Polysaccharide Biosynthesis Protein SpsA, Chain A"/>
    <property type="match status" value="1"/>
</dbReference>
<comment type="subcellular location">
    <subcellularLocation>
        <location evidence="1">Membrane</location>
        <topology evidence="1">Multi-pass membrane protein</topology>
    </subcellularLocation>
</comment>
<feature type="transmembrane region" description="Helical" evidence="7">
    <location>
        <begin position="264"/>
        <end position="285"/>
    </location>
</feature>
<evidence type="ECO:0000256" key="7">
    <source>
        <dbReference type="SAM" id="Phobius"/>
    </source>
</evidence>
<evidence type="ECO:0000256" key="2">
    <source>
        <dbReference type="ARBA" id="ARBA00022676"/>
    </source>
</evidence>